<feature type="domain" description="Pilus formation protein N-terminal" evidence="4">
    <location>
        <begin position="40"/>
        <end position="108"/>
    </location>
</feature>
<proteinExistence type="inferred from homology"/>
<gene>
    <name evidence="5" type="ORF">FBQ74_04820</name>
</gene>
<comment type="similarity">
    <text evidence="1">Belongs to the bacterial secretin family.</text>
</comment>
<dbReference type="Pfam" id="PF13629">
    <property type="entry name" value="T2SS-T3SS_pil_N"/>
    <property type="match status" value="1"/>
</dbReference>
<dbReference type="EMBL" id="CP039852">
    <property type="protein sequence ID" value="QCZ92846.1"/>
    <property type="molecule type" value="Genomic_DNA"/>
</dbReference>
<dbReference type="PRINTS" id="PR00811">
    <property type="entry name" value="BCTERIALGSPD"/>
</dbReference>
<dbReference type="Pfam" id="PF00263">
    <property type="entry name" value="Secretin"/>
    <property type="match status" value="1"/>
</dbReference>
<dbReference type="GO" id="GO:0009306">
    <property type="term" value="P:protein secretion"/>
    <property type="evidence" value="ECO:0007669"/>
    <property type="project" value="InterPro"/>
</dbReference>
<evidence type="ECO:0000256" key="2">
    <source>
        <dbReference type="SAM" id="MobiDB-lite"/>
    </source>
</evidence>
<reference evidence="5 6" key="1">
    <citation type="submission" date="2019-04" db="EMBL/GenBank/DDBJ databases">
        <title>Salinimonas iocasae sp. nov., a halophilic bacterium isolated from the outer tube casing of tubeworms in Okinawa Trough.</title>
        <authorList>
            <person name="Zhang H."/>
            <person name="Wang H."/>
            <person name="Li C."/>
        </authorList>
    </citation>
    <scope>NUCLEOTIDE SEQUENCE [LARGE SCALE GENOMIC DNA]</scope>
    <source>
        <strain evidence="5 6">KX18D6</strain>
    </source>
</reference>
<evidence type="ECO:0000256" key="1">
    <source>
        <dbReference type="RuleBase" id="RU004003"/>
    </source>
</evidence>
<dbReference type="RefSeq" id="WP_139755595.1">
    <property type="nucleotide sequence ID" value="NZ_CP039852.1"/>
</dbReference>
<dbReference type="InterPro" id="IPR004846">
    <property type="entry name" value="T2SS/T3SS_dom"/>
</dbReference>
<dbReference type="GO" id="GO:0015627">
    <property type="term" value="C:type II protein secretion system complex"/>
    <property type="evidence" value="ECO:0007669"/>
    <property type="project" value="TreeGrafter"/>
</dbReference>
<dbReference type="InterPro" id="IPR050810">
    <property type="entry name" value="Bact_Secretion_Sys_Channel"/>
</dbReference>
<dbReference type="InterPro" id="IPR001775">
    <property type="entry name" value="GspD/PilQ"/>
</dbReference>
<feature type="compositionally biased region" description="Basic and acidic residues" evidence="2">
    <location>
        <begin position="484"/>
        <end position="496"/>
    </location>
</feature>
<dbReference type="AlphaFoldDB" id="A0A5B7YC86"/>
<evidence type="ECO:0000313" key="6">
    <source>
        <dbReference type="Proteomes" id="UP000304912"/>
    </source>
</evidence>
<dbReference type="InterPro" id="IPR032789">
    <property type="entry name" value="T2SS-T3SS_pil_N"/>
</dbReference>
<dbReference type="PANTHER" id="PTHR30332">
    <property type="entry name" value="PROBABLE GENERAL SECRETION PATHWAY PROTEIN D"/>
    <property type="match status" value="1"/>
</dbReference>
<feature type="domain" description="Type II/III secretion system secretin-like" evidence="3">
    <location>
        <begin position="261"/>
        <end position="425"/>
    </location>
</feature>
<evidence type="ECO:0000313" key="5">
    <source>
        <dbReference type="EMBL" id="QCZ92846.1"/>
    </source>
</evidence>
<dbReference type="PANTHER" id="PTHR30332:SF17">
    <property type="entry name" value="TYPE IV PILIATION SYSTEM PROTEIN DR_0774-RELATED"/>
    <property type="match status" value="1"/>
</dbReference>
<sequence length="496" mass="54036">MKPFPDTYKVIVALSIGAFVWLIVNISLAHAGGPTMDKQRIVHVPIYKSKNLQLNRNAERVSVGNPAIADILILRQKELYVVGKKLGTTNVMVWNEDDALVDVINIEITHDLVSLRERLHNFLPEEDIEVHTSQGQLVLSGETSSLIQMNKAVDLANAYTESAGGEEAGSQVLNLLSVGGGHQVMLEVVVAEMSTEVSRSFNVDMNVLSMFNDNNWDASLIRGADFYNFVTQGSPYEFANGIIGEYIDGNVFFNVALDIAKENGMAKILAEPNLTALSGQKAEFLSGGEFPIPVPREDGIAIQFREFGVGLGFVPTVLDSGKINLNLKVLVSEISNANTVGITPQGTNSMLVIPSIIKRTSETTVELGDGQTLAIGGLLSDNLRENIERFPGLGDIPILGQLFRSQQFVSGQSELVIMVTPRLVRPFNKENVTLPTDGFVPASDLKFYLMGEPTQYVPGASGRTQYNMESPYDVLPANGGTDSRYGHDIRQTEGTF</sequence>
<dbReference type="Proteomes" id="UP000304912">
    <property type="component" value="Chromosome"/>
</dbReference>
<protein>
    <submittedName>
        <fullName evidence="5">Type II and III secretion system protein family protein</fullName>
    </submittedName>
</protein>
<dbReference type="KEGG" id="salk:FBQ74_04820"/>
<organism evidence="5 6">
    <name type="scientific">Salinimonas iocasae</name>
    <dbReference type="NCBI Taxonomy" id="2572577"/>
    <lineage>
        <taxon>Bacteria</taxon>
        <taxon>Pseudomonadati</taxon>
        <taxon>Pseudomonadota</taxon>
        <taxon>Gammaproteobacteria</taxon>
        <taxon>Alteromonadales</taxon>
        <taxon>Alteromonadaceae</taxon>
        <taxon>Alteromonas/Salinimonas group</taxon>
        <taxon>Salinimonas</taxon>
    </lineage>
</organism>
<name>A0A5B7YC86_9ALTE</name>
<dbReference type="OrthoDB" id="9775455at2"/>
<evidence type="ECO:0000259" key="3">
    <source>
        <dbReference type="Pfam" id="PF00263"/>
    </source>
</evidence>
<accession>A0A5B7YC86</accession>
<evidence type="ECO:0000259" key="4">
    <source>
        <dbReference type="Pfam" id="PF13629"/>
    </source>
</evidence>
<feature type="region of interest" description="Disordered" evidence="2">
    <location>
        <begin position="477"/>
        <end position="496"/>
    </location>
</feature>
<keyword evidence="6" id="KW-1185">Reference proteome</keyword>